<gene>
    <name evidence="3" type="ORF">ACFFJP_13975</name>
</gene>
<dbReference type="CDD" id="cd07129">
    <property type="entry name" value="ALDH_KGSADH"/>
    <property type="match status" value="1"/>
</dbReference>
<dbReference type="Gene3D" id="3.40.309.10">
    <property type="entry name" value="Aldehyde Dehydrogenase, Chain A, domain 2"/>
    <property type="match status" value="1"/>
</dbReference>
<dbReference type="RefSeq" id="WP_377245156.1">
    <property type="nucleotide sequence ID" value="NZ_JBHLXP010000003.1"/>
</dbReference>
<dbReference type="Gene3D" id="3.40.605.10">
    <property type="entry name" value="Aldehyde Dehydrogenase, Chain A, domain 1"/>
    <property type="match status" value="1"/>
</dbReference>
<dbReference type="InterPro" id="IPR016161">
    <property type="entry name" value="Ald_DH/histidinol_DH"/>
</dbReference>
<comment type="caution">
    <text evidence="3">The sequence shown here is derived from an EMBL/GenBank/DDBJ whole genome shotgun (WGS) entry which is preliminary data.</text>
</comment>
<proteinExistence type="predicted"/>
<evidence type="ECO:0000313" key="4">
    <source>
        <dbReference type="Proteomes" id="UP001589813"/>
    </source>
</evidence>
<dbReference type="PANTHER" id="PTHR43353:SF3">
    <property type="entry name" value="ALDEHYDE DEHYDROGENASE-RELATED"/>
    <property type="match status" value="1"/>
</dbReference>
<dbReference type="InterPro" id="IPR016163">
    <property type="entry name" value="Ald_DH_C"/>
</dbReference>
<reference evidence="3 4" key="1">
    <citation type="submission" date="2024-09" db="EMBL/GenBank/DDBJ databases">
        <authorList>
            <person name="Sun Q."/>
            <person name="Mori K."/>
        </authorList>
    </citation>
    <scope>NUCLEOTIDE SEQUENCE [LARGE SCALE GENOMIC DNA]</scope>
    <source>
        <strain evidence="3 4">KCTC 23315</strain>
    </source>
</reference>
<dbReference type="Proteomes" id="UP001589813">
    <property type="component" value="Unassembled WGS sequence"/>
</dbReference>
<dbReference type="InterPro" id="IPR044151">
    <property type="entry name" value="ALDH_KGSADH"/>
</dbReference>
<dbReference type="PANTHER" id="PTHR43353">
    <property type="entry name" value="SUCCINATE-SEMIALDEHYDE DEHYDROGENASE, MITOCHONDRIAL"/>
    <property type="match status" value="1"/>
</dbReference>
<evidence type="ECO:0000256" key="1">
    <source>
        <dbReference type="ARBA" id="ARBA00023002"/>
    </source>
</evidence>
<evidence type="ECO:0000313" key="3">
    <source>
        <dbReference type="EMBL" id="MFC0049400.1"/>
    </source>
</evidence>
<dbReference type="SUPFAM" id="SSF53720">
    <property type="entry name" value="ALDH-like"/>
    <property type="match status" value="1"/>
</dbReference>
<dbReference type="InterPro" id="IPR015590">
    <property type="entry name" value="Aldehyde_DH_dom"/>
</dbReference>
<feature type="domain" description="Aldehyde dehydrogenase" evidence="2">
    <location>
        <begin position="31"/>
        <end position="473"/>
    </location>
</feature>
<dbReference type="Pfam" id="PF00171">
    <property type="entry name" value="Aldedh"/>
    <property type="match status" value="1"/>
</dbReference>
<keyword evidence="1" id="KW-0560">Oxidoreductase</keyword>
<dbReference type="EMBL" id="JBHLXP010000003">
    <property type="protein sequence ID" value="MFC0049400.1"/>
    <property type="molecule type" value="Genomic_DNA"/>
</dbReference>
<dbReference type="InterPro" id="IPR016162">
    <property type="entry name" value="Ald_DH_N"/>
</dbReference>
<keyword evidence="4" id="KW-1185">Reference proteome</keyword>
<sequence length="512" mass="55012">MNTFTHMLRDRDTPFHAQHLIDGRWQGEADVAFHSYAPAQNSALPWYFPEAGPAELAALTDSAAAAFSQYRHSSRAQRAAFLRQIALEIEALGAVLIDTVMAETALPQARVEGERGRTCAQLRLFAALLNEPADTVYQSAQPQRLPLPGPELRLDVVPLGPVLVFAASNFPLAFSVAGGDTASALAAGCPVIVKAHNAHPATSALVAQAIDRARRDCDLPAGVFQLVFAQQHAFAEQLLQHPVVKAVAFTGSQQLGLHFQRLIQQRVVPVPFYGELGSQNPLFLLPDQLAQHGDSFAAALAQSVLLGNGQFCTRPGLVFVPEQAETPALLQTLAASFNATSSVTLLTPKIAESYRHGCALLKGLEGVMTVAMGSSEVGEAGCQVLPRLFVTDVALWSDLPQLQQEIFGPATVLIRYRSQAELLTILPSLHGQLTATVYGTEQDLRTHAALVQQLPDLAGRLICNQMPTGVEVCAAMHHGGPFPASTDLRFTAVGTAAYQRFVRPLCWQNFGA</sequence>
<evidence type="ECO:0000259" key="2">
    <source>
        <dbReference type="Pfam" id="PF00171"/>
    </source>
</evidence>
<protein>
    <submittedName>
        <fullName evidence="3">Aldehyde dehydrogenase (NADP(+))</fullName>
    </submittedName>
</protein>
<name>A0ABV6BEU2_9GAMM</name>
<organism evidence="3 4">
    <name type="scientific">Rheinheimera tilapiae</name>
    <dbReference type="NCBI Taxonomy" id="875043"/>
    <lineage>
        <taxon>Bacteria</taxon>
        <taxon>Pseudomonadati</taxon>
        <taxon>Pseudomonadota</taxon>
        <taxon>Gammaproteobacteria</taxon>
        <taxon>Chromatiales</taxon>
        <taxon>Chromatiaceae</taxon>
        <taxon>Rheinheimera</taxon>
    </lineage>
</organism>
<dbReference type="InterPro" id="IPR050740">
    <property type="entry name" value="Aldehyde_DH_Superfamily"/>
</dbReference>
<accession>A0ABV6BEU2</accession>